<evidence type="ECO:0000313" key="2">
    <source>
        <dbReference type="EMBL" id="KAG0304036.1"/>
    </source>
</evidence>
<sequence length="186" mass="19770">MPRKRQTEAAPPSPQSQPVKPTPPAAAAGTTATAAIDVDAQSLPTNPSKVTLGTVPRHADQQQQQQNPSPSQEHHTRQKRITVAKVTESRPDSGPGAQQTGCQDVMARFKVDTTPICADTMCDGLLSVTLSAMVSPVITTSSMVCTQTGFSKHGRKDSSKGFPFFKGIKPSTNRNTGMCNSLSWVP</sequence>
<dbReference type="Proteomes" id="UP000823405">
    <property type="component" value="Unassembled WGS sequence"/>
</dbReference>
<name>A0A9P6UJ74_9FUNG</name>
<reference evidence="2" key="1">
    <citation type="journal article" date="2020" name="Fungal Divers.">
        <title>Resolving the Mortierellaceae phylogeny through synthesis of multi-gene phylogenetics and phylogenomics.</title>
        <authorList>
            <person name="Vandepol N."/>
            <person name="Liber J."/>
            <person name="Desiro A."/>
            <person name="Na H."/>
            <person name="Kennedy M."/>
            <person name="Barry K."/>
            <person name="Grigoriev I.V."/>
            <person name="Miller A.N."/>
            <person name="O'Donnell K."/>
            <person name="Stajich J.E."/>
            <person name="Bonito G."/>
        </authorList>
    </citation>
    <scope>NUCLEOTIDE SEQUENCE</scope>
    <source>
        <strain evidence="2">NVP60</strain>
    </source>
</reference>
<feature type="compositionally biased region" description="Low complexity" evidence="1">
    <location>
        <begin position="25"/>
        <end position="35"/>
    </location>
</feature>
<feature type="compositionally biased region" description="Polar residues" evidence="1">
    <location>
        <begin position="42"/>
        <end position="51"/>
    </location>
</feature>
<protein>
    <submittedName>
        <fullName evidence="2">Uncharacterized protein</fullName>
    </submittedName>
</protein>
<organism evidence="2 3">
    <name type="scientific">Linnemannia gamsii</name>
    <dbReference type="NCBI Taxonomy" id="64522"/>
    <lineage>
        <taxon>Eukaryota</taxon>
        <taxon>Fungi</taxon>
        <taxon>Fungi incertae sedis</taxon>
        <taxon>Mucoromycota</taxon>
        <taxon>Mortierellomycotina</taxon>
        <taxon>Mortierellomycetes</taxon>
        <taxon>Mortierellales</taxon>
        <taxon>Mortierellaceae</taxon>
        <taxon>Linnemannia</taxon>
    </lineage>
</organism>
<evidence type="ECO:0000313" key="3">
    <source>
        <dbReference type="Proteomes" id="UP000823405"/>
    </source>
</evidence>
<dbReference type="AlphaFoldDB" id="A0A9P6UJ74"/>
<accession>A0A9P6UJ74</accession>
<proteinExistence type="predicted"/>
<comment type="caution">
    <text evidence="2">The sequence shown here is derived from an EMBL/GenBank/DDBJ whole genome shotgun (WGS) entry which is preliminary data.</text>
</comment>
<evidence type="ECO:0000256" key="1">
    <source>
        <dbReference type="SAM" id="MobiDB-lite"/>
    </source>
</evidence>
<feature type="compositionally biased region" description="Pro residues" evidence="1">
    <location>
        <begin position="11"/>
        <end position="24"/>
    </location>
</feature>
<gene>
    <name evidence="2" type="ORF">BGZ97_001648</name>
</gene>
<feature type="region of interest" description="Disordered" evidence="1">
    <location>
        <begin position="1"/>
        <end position="100"/>
    </location>
</feature>
<dbReference type="EMBL" id="JAAAIN010001343">
    <property type="protein sequence ID" value="KAG0304036.1"/>
    <property type="molecule type" value="Genomic_DNA"/>
</dbReference>
<keyword evidence="3" id="KW-1185">Reference proteome</keyword>